<evidence type="ECO:0000313" key="2">
    <source>
        <dbReference type="EMBL" id="GAA0680878.1"/>
    </source>
</evidence>
<feature type="transmembrane region" description="Helical" evidence="1">
    <location>
        <begin position="60"/>
        <end position="89"/>
    </location>
</feature>
<dbReference type="AlphaFoldDB" id="A0AAV3TE91"/>
<keyword evidence="1" id="KW-1133">Transmembrane helix</keyword>
<evidence type="ECO:0008006" key="4">
    <source>
        <dbReference type="Google" id="ProtNLM"/>
    </source>
</evidence>
<keyword evidence="3" id="KW-1185">Reference proteome</keyword>
<dbReference type="Pfam" id="PF20587">
    <property type="entry name" value="DUF6789"/>
    <property type="match status" value="1"/>
</dbReference>
<dbReference type="EMBL" id="BAAADV010000007">
    <property type="protein sequence ID" value="GAA0680878.1"/>
    <property type="molecule type" value="Genomic_DNA"/>
</dbReference>
<accession>A0AAV3TE91</accession>
<evidence type="ECO:0000313" key="3">
    <source>
        <dbReference type="Proteomes" id="UP001500420"/>
    </source>
</evidence>
<organism evidence="2 3">
    <name type="scientific">Natronoarchaeum mannanilyticum</name>
    <dbReference type="NCBI Taxonomy" id="926360"/>
    <lineage>
        <taxon>Archaea</taxon>
        <taxon>Methanobacteriati</taxon>
        <taxon>Methanobacteriota</taxon>
        <taxon>Stenosarchaea group</taxon>
        <taxon>Halobacteria</taxon>
        <taxon>Halobacteriales</taxon>
        <taxon>Natronoarchaeaceae</taxon>
    </lineage>
</organism>
<keyword evidence="1" id="KW-0812">Transmembrane</keyword>
<reference evidence="2 3" key="1">
    <citation type="journal article" date="2019" name="Int. J. Syst. Evol. Microbiol.">
        <title>The Global Catalogue of Microorganisms (GCM) 10K type strain sequencing project: providing services to taxonomists for standard genome sequencing and annotation.</title>
        <authorList>
            <consortium name="The Broad Institute Genomics Platform"/>
            <consortium name="The Broad Institute Genome Sequencing Center for Infectious Disease"/>
            <person name="Wu L."/>
            <person name="Ma J."/>
        </authorList>
    </citation>
    <scope>NUCLEOTIDE SEQUENCE [LARGE SCALE GENOMIC DNA]</scope>
    <source>
        <strain evidence="2 3">JCM 16328</strain>
    </source>
</reference>
<comment type="caution">
    <text evidence="2">The sequence shown here is derived from an EMBL/GenBank/DDBJ whole genome shotgun (WGS) entry which is preliminary data.</text>
</comment>
<proteinExistence type="predicted"/>
<dbReference type="Proteomes" id="UP001500420">
    <property type="component" value="Unassembled WGS sequence"/>
</dbReference>
<feature type="transmembrane region" description="Helical" evidence="1">
    <location>
        <begin position="143"/>
        <end position="162"/>
    </location>
</feature>
<gene>
    <name evidence="2" type="ORF">GCM10009020_32280</name>
</gene>
<name>A0AAV3TE91_9EURY</name>
<dbReference type="InterPro" id="IPR046739">
    <property type="entry name" value="DUF6789"/>
</dbReference>
<keyword evidence="1" id="KW-0472">Membrane</keyword>
<feature type="transmembrane region" description="Helical" evidence="1">
    <location>
        <begin position="168"/>
        <end position="187"/>
    </location>
</feature>
<feature type="transmembrane region" description="Helical" evidence="1">
    <location>
        <begin position="109"/>
        <end position="131"/>
    </location>
</feature>
<evidence type="ECO:0000256" key="1">
    <source>
        <dbReference type="SAM" id="Phobius"/>
    </source>
</evidence>
<sequence length="201" mass="21334">MRTELRGRYRSRADRPVGFYAAAPYLETMSTPDDRTDLTQPTVPGDIEDLEAGLDINLRVVLSAFAGGLVGMIAMAPLLIGLPAFLGLFEAGPLISVTDLGRVVGIEPSLPLGLAVLLAGGVVALPLLFTVAGSFLPPQEPRAARGVVFATIMWTGFVIAYWPGPRNAVLFGALSLAGHWVYGYALGGVMERLAYVPEHTI</sequence>
<protein>
    <recommendedName>
        <fullName evidence="4">Cytochrome C oxidase subunit I</fullName>
    </recommendedName>
</protein>